<dbReference type="AlphaFoldDB" id="A0AAD7IT97"/>
<comment type="caution">
    <text evidence="2">The sequence shown here is derived from an EMBL/GenBank/DDBJ whole genome shotgun (WGS) entry which is preliminary data.</text>
</comment>
<proteinExistence type="predicted"/>
<gene>
    <name evidence="2" type="ORF">B0H16DRAFT_1725425</name>
</gene>
<keyword evidence="3" id="KW-1185">Reference proteome</keyword>
<name>A0AAD7IT97_9AGAR</name>
<dbReference type="SUPFAM" id="SSF52047">
    <property type="entry name" value="RNI-like"/>
    <property type="match status" value="1"/>
</dbReference>
<dbReference type="Proteomes" id="UP001215598">
    <property type="component" value="Unassembled WGS sequence"/>
</dbReference>
<protein>
    <submittedName>
        <fullName evidence="2">Uncharacterized protein</fullName>
    </submittedName>
</protein>
<evidence type="ECO:0000256" key="1">
    <source>
        <dbReference type="SAM" id="MobiDB-lite"/>
    </source>
</evidence>
<sequence length="196" mass="20802">MADTVAPGEPRRSSASTQTRHQCSLQFITAPALQELRITQETAASLLDCINRSACSLATLVLTNCSIPDLLIPILAASPNLTALTVVFHRTTKPVMVGLLGALIASSDAPPDVCPRLSRLVMGELDPLAISSLLDVAASRRTPPITFLRAFYNGELTSGALDILPRVAAMKADGLDVAIDAKFKPSSNNYMGFGWP</sequence>
<reference evidence="2" key="1">
    <citation type="submission" date="2023-03" db="EMBL/GenBank/DDBJ databases">
        <title>Massive genome expansion in bonnet fungi (Mycena s.s.) driven by repeated elements and novel gene families across ecological guilds.</title>
        <authorList>
            <consortium name="Lawrence Berkeley National Laboratory"/>
            <person name="Harder C.B."/>
            <person name="Miyauchi S."/>
            <person name="Viragh M."/>
            <person name="Kuo A."/>
            <person name="Thoen E."/>
            <person name="Andreopoulos B."/>
            <person name="Lu D."/>
            <person name="Skrede I."/>
            <person name="Drula E."/>
            <person name="Henrissat B."/>
            <person name="Morin E."/>
            <person name="Kohler A."/>
            <person name="Barry K."/>
            <person name="LaButti K."/>
            <person name="Morin E."/>
            <person name="Salamov A."/>
            <person name="Lipzen A."/>
            <person name="Mereny Z."/>
            <person name="Hegedus B."/>
            <person name="Baldrian P."/>
            <person name="Stursova M."/>
            <person name="Weitz H."/>
            <person name="Taylor A."/>
            <person name="Grigoriev I.V."/>
            <person name="Nagy L.G."/>
            <person name="Martin F."/>
            <person name="Kauserud H."/>
        </authorList>
    </citation>
    <scope>NUCLEOTIDE SEQUENCE</scope>
    <source>
        <strain evidence="2">CBHHK182m</strain>
    </source>
</reference>
<feature type="region of interest" description="Disordered" evidence="1">
    <location>
        <begin position="1"/>
        <end position="20"/>
    </location>
</feature>
<organism evidence="2 3">
    <name type="scientific">Mycena metata</name>
    <dbReference type="NCBI Taxonomy" id="1033252"/>
    <lineage>
        <taxon>Eukaryota</taxon>
        <taxon>Fungi</taxon>
        <taxon>Dikarya</taxon>
        <taxon>Basidiomycota</taxon>
        <taxon>Agaricomycotina</taxon>
        <taxon>Agaricomycetes</taxon>
        <taxon>Agaricomycetidae</taxon>
        <taxon>Agaricales</taxon>
        <taxon>Marasmiineae</taxon>
        <taxon>Mycenaceae</taxon>
        <taxon>Mycena</taxon>
    </lineage>
</organism>
<dbReference type="EMBL" id="JARKIB010000072">
    <property type="protein sequence ID" value="KAJ7748605.1"/>
    <property type="molecule type" value="Genomic_DNA"/>
</dbReference>
<evidence type="ECO:0000313" key="2">
    <source>
        <dbReference type="EMBL" id="KAJ7748605.1"/>
    </source>
</evidence>
<evidence type="ECO:0000313" key="3">
    <source>
        <dbReference type="Proteomes" id="UP001215598"/>
    </source>
</evidence>
<accession>A0AAD7IT97</accession>